<reference evidence="5" key="1">
    <citation type="journal article" date="2021" name="PeerJ">
        <title>Extensive microbial diversity within the chicken gut microbiome revealed by metagenomics and culture.</title>
        <authorList>
            <person name="Gilroy R."/>
            <person name="Ravi A."/>
            <person name="Getino M."/>
            <person name="Pursley I."/>
            <person name="Horton D.L."/>
            <person name="Alikhan N.F."/>
            <person name="Baker D."/>
            <person name="Gharbi K."/>
            <person name="Hall N."/>
            <person name="Watson M."/>
            <person name="Adriaenssens E.M."/>
            <person name="Foster-Nyarko E."/>
            <person name="Jarju S."/>
            <person name="Secka A."/>
            <person name="Antonio M."/>
            <person name="Oren A."/>
            <person name="Chaudhuri R.R."/>
            <person name="La Ragione R."/>
            <person name="Hildebrand F."/>
            <person name="Pallen M.J."/>
        </authorList>
    </citation>
    <scope>NUCLEOTIDE SEQUENCE</scope>
    <source>
        <strain evidence="5">CHK199-9574</strain>
    </source>
</reference>
<evidence type="ECO:0000256" key="3">
    <source>
        <dbReference type="PIRNR" id="PIRNR001365"/>
    </source>
</evidence>
<dbReference type="EMBL" id="DXCO01000037">
    <property type="protein sequence ID" value="HIY78526.1"/>
    <property type="molecule type" value="Genomic_DNA"/>
</dbReference>
<dbReference type="PANTHER" id="PTHR12128">
    <property type="entry name" value="DIHYDRODIPICOLINATE SYNTHASE"/>
    <property type="match status" value="1"/>
</dbReference>
<dbReference type="Proteomes" id="UP000824135">
    <property type="component" value="Unassembled WGS sequence"/>
</dbReference>
<evidence type="ECO:0000256" key="4">
    <source>
        <dbReference type="PIRSR" id="PIRSR001365-1"/>
    </source>
</evidence>
<dbReference type="PIRSF" id="PIRSF001365">
    <property type="entry name" value="DHDPS"/>
    <property type="match status" value="1"/>
</dbReference>
<feature type="active site" description="Proton donor/acceptor" evidence="4">
    <location>
        <position position="140"/>
    </location>
</feature>
<dbReference type="Gene3D" id="3.20.20.70">
    <property type="entry name" value="Aldolase class I"/>
    <property type="match status" value="1"/>
</dbReference>
<dbReference type="PANTHER" id="PTHR12128:SF66">
    <property type="entry name" value="4-HYDROXY-2-OXOGLUTARATE ALDOLASE, MITOCHONDRIAL"/>
    <property type="match status" value="1"/>
</dbReference>
<evidence type="ECO:0000313" key="5">
    <source>
        <dbReference type="EMBL" id="HIY78526.1"/>
    </source>
</evidence>
<dbReference type="InterPro" id="IPR002220">
    <property type="entry name" value="DapA-like"/>
</dbReference>
<dbReference type="SMART" id="SM01130">
    <property type="entry name" value="DHDPS"/>
    <property type="match status" value="1"/>
</dbReference>
<dbReference type="AlphaFoldDB" id="A0A9D2CGP3"/>
<accession>A0A9D2CGP3</accession>
<feature type="active site" description="Schiff-base intermediate with substrate" evidence="4">
    <location>
        <position position="168"/>
    </location>
</feature>
<evidence type="ECO:0000256" key="2">
    <source>
        <dbReference type="ARBA" id="ARBA00023239"/>
    </source>
</evidence>
<sequence>MQRLNQGVYPTMLTPFRNGKIDFKAVDEILEFYIKSRVDGVFAVCQSSEMFQLSLKEKVSLAKHIVEVADGRINVVASGHTSDGIEAQAEELNAINDSGVDAVVLVSNRLDLENAGDETWIENAENLVGRLNKNMRLGLYECPRPYKRLLSEKILDWCIKKGRFSFIKDTCCSPELLKKRLEQLKGSPIMLFNANAQTLYYSLKLGAAGYSGIMANFHPKLYVWLTHNTDDEKAQTIGELLEFMCMIENEVYPVTGKYALQLNGICATLETRSACIHGFTAYQKKIIDDLHSLSMKIESFLGI</sequence>
<evidence type="ECO:0000256" key="1">
    <source>
        <dbReference type="ARBA" id="ARBA00007592"/>
    </source>
</evidence>
<protein>
    <submittedName>
        <fullName evidence="5">Dihydrodipicolinate synthase family protein</fullName>
    </submittedName>
</protein>
<organism evidence="5 6">
    <name type="scientific">Candidatus Borkfalkia excrementavium</name>
    <dbReference type="NCBI Taxonomy" id="2838505"/>
    <lineage>
        <taxon>Bacteria</taxon>
        <taxon>Bacillati</taxon>
        <taxon>Bacillota</taxon>
        <taxon>Clostridia</taxon>
        <taxon>Christensenellales</taxon>
        <taxon>Christensenellaceae</taxon>
        <taxon>Candidatus Borkfalkia</taxon>
    </lineage>
</organism>
<name>A0A9D2CGP3_9FIRM</name>
<comment type="similarity">
    <text evidence="1 3">Belongs to the DapA family.</text>
</comment>
<dbReference type="GO" id="GO:0008840">
    <property type="term" value="F:4-hydroxy-tetrahydrodipicolinate synthase activity"/>
    <property type="evidence" value="ECO:0007669"/>
    <property type="project" value="TreeGrafter"/>
</dbReference>
<reference evidence="5" key="2">
    <citation type="submission" date="2021-04" db="EMBL/GenBank/DDBJ databases">
        <authorList>
            <person name="Gilroy R."/>
        </authorList>
    </citation>
    <scope>NUCLEOTIDE SEQUENCE</scope>
    <source>
        <strain evidence="5">CHK199-9574</strain>
    </source>
</reference>
<gene>
    <name evidence="5" type="ORF">H9728_05730</name>
</gene>
<dbReference type="CDD" id="cd00408">
    <property type="entry name" value="DHDPS-like"/>
    <property type="match status" value="1"/>
</dbReference>
<keyword evidence="2 3" id="KW-0456">Lyase</keyword>
<dbReference type="InterPro" id="IPR013785">
    <property type="entry name" value="Aldolase_TIM"/>
</dbReference>
<evidence type="ECO:0000313" key="6">
    <source>
        <dbReference type="Proteomes" id="UP000824135"/>
    </source>
</evidence>
<dbReference type="Pfam" id="PF00701">
    <property type="entry name" value="DHDPS"/>
    <property type="match status" value="1"/>
</dbReference>
<proteinExistence type="inferred from homology"/>
<comment type="caution">
    <text evidence="5">The sequence shown here is derived from an EMBL/GenBank/DDBJ whole genome shotgun (WGS) entry which is preliminary data.</text>
</comment>
<dbReference type="SUPFAM" id="SSF51569">
    <property type="entry name" value="Aldolase"/>
    <property type="match status" value="1"/>
</dbReference>